<evidence type="ECO:0000313" key="3">
    <source>
        <dbReference type="Proteomes" id="UP000256877"/>
    </source>
</evidence>
<name>A0A371R7E0_9CREN</name>
<proteinExistence type="predicted"/>
<accession>A0A371R7E0</accession>
<comment type="caution">
    <text evidence="2">The sequence shown here is derived from an EMBL/GenBank/DDBJ whole genome shotgun (WGS) entry which is preliminary data.</text>
</comment>
<dbReference type="Proteomes" id="UP000256877">
    <property type="component" value="Unassembled WGS sequence"/>
</dbReference>
<dbReference type="AlphaFoldDB" id="A0A371R7E0"/>
<dbReference type="RefSeq" id="WP_116420406.1">
    <property type="nucleotide sequence ID" value="NZ_DAIOPL010000043.1"/>
</dbReference>
<dbReference type="EMBL" id="NMUE01000002">
    <property type="protein sequence ID" value="RFA98343.1"/>
    <property type="molecule type" value="Genomic_DNA"/>
</dbReference>
<sequence length="155" mass="18008">MCRYYLVVPWLRKALGYEKMFYVAEPSCGGFDEPVVYVAINGREYYFDGDLGEYVCTVEQCYADILTFWEPGPYLVDLLWSRDLLDVDKLYQLAGPRGRAVLAALVIWDGVLRGRSVSWGRFDPYREDFSGWLDYVAQWTTAYMLEDGARERFGI</sequence>
<evidence type="ECO:0000313" key="2">
    <source>
        <dbReference type="EMBL" id="RFB00432.1"/>
    </source>
</evidence>
<evidence type="ECO:0000313" key="4">
    <source>
        <dbReference type="Proteomes" id="UP000257123"/>
    </source>
</evidence>
<gene>
    <name evidence="1" type="ORF">CGL51_01375</name>
    <name evidence="2" type="ORF">CGL52_00850</name>
</gene>
<dbReference type="EMBL" id="NMUF01000001">
    <property type="protein sequence ID" value="RFB00432.1"/>
    <property type="molecule type" value="Genomic_DNA"/>
</dbReference>
<dbReference type="OrthoDB" id="28321at2157"/>
<evidence type="ECO:0000313" key="1">
    <source>
        <dbReference type="EMBL" id="RFA98343.1"/>
    </source>
</evidence>
<dbReference type="Proteomes" id="UP000257123">
    <property type="component" value="Unassembled WGS sequence"/>
</dbReference>
<reference evidence="3 4" key="1">
    <citation type="submission" date="2017-07" db="EMBL/GenBank/DDBJ databases">
        <title>Draft genome sequence of aerobic hyperthermophilic archaea, Pyrobaculum aerophilum YKB31 and YKB32.</title>
        <authorList>
            <person name="Mochizuki T."/>
            <person name="Berliner A.J."/>
            <person name="Yoshida-Takashima Y."/>
            <person name="Takaki Y."/>
            <person name="Nunoura T."/>
            <person name="Takai K."/>
        </authorList>
    </citation>
    <scope>NUCLEOTIDE SEQUENCE [LARGE SCALE GENOMIC DNA]</scope>
    <source>
        <strain evidence="1 4">YKB31</strain>
        <strain evidence="2 3">YKB32</strain>
    </source>
</reference>
<organism evidence="2 3">
    <name type="scientific">Pyrobaculum aerophilum</name>
    <dbReference type="NCBI Taxonomy" id="13773"/>
    <lineage>
        <taxon>Archaea</taxon>
        <taxon>Thermoproteota</taxon>
        <taxon>Thermoprotei</taxon>
        <taxon>Thermoproteales</taxon>
        <taxon>Thermoproteaceae</taxon>
        <taxon>Pyrobaculum</taxon>
    </lineage>
</organism>
<protein>
    <submittedName>
        <fullName evidence="2">Uncharacterized protein</fullName>
    </submittedName>
</protein>